<evidence type="ECO:0000313" key="5">
    <source>
        <dbReference type="EMBL" id="GAA0810324.1"/>
    </source>
</evidence>
<dbReference type="Pfam" id="PF12796">
    <property type="entry name" value="Ank_2"/>
    <property type="match status" value="1"/>
</dbReference>
<keyword evidence="2 3" id="KW-0040">ANK repeat</keyword>
<evidence type="ECO:0000256" key="4">
    <source>
        <dbReference type="SAM" id="SignalP"/>
    </source>
</evidence>
<keyword evidence="4" id="KW-0732">Signal</keyword>
<evidence type="ECO:0000256" key="3">
    <source>
        <dbReference type="PROSITE-ProRule" id="PRU00023"/>
    </source>
</evidence>
<feature type="signal peptide" evidence="4">
    <location>
        <begin position="1"/>
        <end position="17"/>
    </location>
</feature>
<sequence>MKKIILAFLLLAFIASASYSYYQKNTPEYFERVVDVELMRGGKEVTPTLQEYLDDEKIAKNCSTLKQAVDKNNLGLVQYIADSELDVNCKVSKQALPVCMSTLKEKSVPPINLISYMASVGCDYHYENDQGENAFHLLYHFGSLQPNSYLKSGALELYIARLLSFGVDINHANSNGETPLMYAILKSGDLKHIKAFIKNGADLNPKTIAGNTALGLAIKNDMPDAIDLLRSEGAKGYINGNVVDEAFLLALENKREQNILEKRQKRQALWSRNISYWKDFINAHNLDLSCTFRLKGGQTDGPGGIFFNEQMNNTLSMSKGIDAFVFGGCPDWKYYHYLVIGRSGRVKSQGTNLFWHDPNTAIGSENSSFIALPFDEDFQGEIHWYGSDTKVKRLQSEKENLAFLQKYSLHVYE</sequence>
<dbReference type="RefSeq" id="WP_343813637.1">
    <property type="nucleotide sequence ID" value="NZ_BAAAFA010000001.1"/>
</dbReference>
<evidence type="ECO:0000313" key="6">
    <source>
        <dbReference type="Proteomes" id="UP001500021"/>
    </source>
</evidence>
<proteinExistence type="predicted"/>
<reference evidence="6" key="1">
    <citation type="journal article" date="2019" name="Int. J. Syst. Evol. Microbiol.">
        <title>The Global Catalogue of Microorganisms (GCM) 10K type strain sequencing project: providing services to taxonomists for standard genome sequencing and annotation.</title>
        <authorList>
            <consortium name="The Broad Institute Genomics Platform"/>
            <consortium name="The Broad Institute Genome Sequencing Center for Infectious Disease"/>
            <person name="Wu L."/>
            <person name="Ma J."/>
        </authorList>
    </citation>
    <scope>NUCLEOTIDE SEQUENCE [LARGE SCALE GENOMIC DNA]</scope>
    <source>
        <strain evidence="6">JCM 15608</strain>
    </source>
</reference>
<evidence type="ECO:0000256" key="1">
    <source>
        <dbReference type="ARBA" id="ARBA00022737"/>
    </source>
</evidence>
<protein>
    <recommendedName>
        <fullName evidence="7">Ankyrin repeat domain-containing protein</fullName>
    </recommendedName>
</protein>
<organism evidence="5 6">
    <name type="scientific">Colwellia asteriadis</name>
    <dbReference type="NCBI Taxonomy" id="517723"/>
    <lineage>
        <taxon>Bacteria</taxon>
        <taxon>Pseudomonadati</taxon>
        <taxon>Pseudomonadota</taxon>
        <taxon>Gammaproteobacteria</taxon>
        <taxon>Alteromonadales</taxon>
        <taxon>Colwelliaceae</taxon>
        <taxon>Colwellia</taxon>
    </lineage>
</organism>
<dbReference type="PANTHER" id="PTHR24189:SF50">
    <property type="entry name" value="ANKYRIN REPEAT AND SOCS BOX PROTEIN 2"/>
    <property type="match status" value="1"/>
</dbReference>
<keyword evidence="6" id="KW-1185">Reference proteome</keyword>
<dbReference type="EMBL" id="BAAAFA010000001">
    <property type="protein sequence ID" value="GAA0810324.1"/>
    <property type="molecule type" value="Genomic_DNA"/>
</dbReference>
<accession>A0ABP3WH32</accession>
<name>A0ABP3WH32_9GAMM</name>
<dbReference type="PANTHER" id="PTHR24189">
    <property type="entry name" value="MYOTROPHIN"/>
    <property type="match status" value="1"/>
</dbReference>
<comment type="caution">
    <text evidence="5">The sequence shown here is derived from an EMBL/GenBank/DDBJ whole genome shotgun (WGS) entry which is preliminary data.</text>
</comment>
<dbReference type="SUPFAM" id="SSF48403">
    <property type="entry name" value="Ankyrin repeat"/>
    <property type="match status" value="1"/>
</dbReference>
<dbReference type="Gene3D" id="1.25.40.20">
    <property type="entry name" value="Ankyrin repeat-containing domain"/>
    <property type="match status" value="1"/>
</dbReference>
<gene>
    <name evidence="5" type="ORF">GCM10009111_01010</name>
</gene>
<feature type="chain" id="PRO_5045312654" description="Ankyrin repeat domain-containing protein" evidence="4">
    <location>
        <begin position="18"/>
        <end position="413"/>
    </location>
</feature>
<dbReference type="PROSITE" id="PS50088">
    <property type="entry name" value="ANK_REPEAT"/>
    <property type="match status" value="1"/>
</dbReference>
<dbReference type="InterPro" id="IPR002110">
    <property type="entry name" value="Ankyrin_rpt"/>
</dbReference>
<feature type="repeat" description="ANK" evidence="3">
    <location>
        <begin position="175"/>
        <end position="208"/>
    </location>
</feature>
<dbReference type="InterPro" id="IPR036770">
    <property type="entry name" value="Ankyrin_rpt-contain_sf"/>
</dbReference>
<dbReference type="InterPro" id="IPR050745">
    <property type="entry name" value="Multifunctional_regulatory"/>
</dbReference>
<evidence type="ECO:0000256" key="2">
    <source>
        <dbReference type="ARBA" id="ARBA00023043"/>
    </source>
</evidence>
<dbReference type="Proteomes" id="UP001500021">
    <property type="component" value="Unassembled WGS sequence"/>
</dbReference>
<evidence type="ECO:0008006" key="7">
    <source>
        <dbReference type="Google" id="ProtNLM"/>
    </source>
</evidence>
<keyword evidence="1" id="KW-0677">Repeat</keyword>
<dbReference type="PROSITE" id="PS50297">
    <property type="entry name" value="ANK_REP_REGION"/>
    <property type="match status" value="1"/>
</dbReference>
<dbReference type="SMART" id="SM00248">
    <property type="entry name" value="ANK"/>
    <property type="match status" value="3"/>
</dbReference>